<dbReference type="PROSITE" id="PS51419">
    <property type="entry name" value="RAB"/>
    <property type="match status" value="1"/>
</dbReference>
<sequence>MTERVYKIAVLGNEGVGKTALLVRFLCHRFIGEYDPTIEDCYQRKITVDGEEVTIDVLDTAYRNTPSKLVENFLHVGDGFIIVYSMTDRKSYITIPRYKEMIEESRDCTIQGPASIVLIGNKTDLKEHRTVAKREGQTLAKRYGWLFGEASAAEYDGVDVCFYDLIREMRARRCKMNPSALLLHLNDLRQSSCSDTDSQTDESASESKKKRFVKKKLSDSSRQYKRKLFGSWHHVHSK</sequence>
<dbReference type="InterPro" id="IPR005225">
    <property type="entry name" value="Small_GTP-bd"/>
</dbReference>
<dbReference type="Pfam" id="PF00071">
    <property type="entry name" value="Ras"/>
    <property type="match status" value="1"/>
</dbReference>
<dbReference type="PROSITE" id="PS51421">
    <property type="entry name" value="RAS"/>
    <property type="match status" value="1"/>
</dbReference>
<proteinExistence type="inferred from homology"/>
<dbReference type="GO" id="GO:0003925">
    <property type="term" value="F:G protein activity"/>
    <property type="evidence" value="ECO:0007669"/>
    <property type="project" value="UniProtKB-EC"/>
</dbReference>
<evidence type="ECO:0000256" key="2">
    <source>
        <dbReference type="ARBA" id="ARBA00011984"/>
    </source>
</evidence>
<accession>A0AAU9VS25</accession>
<dbReference type="EC" id="3.6.5.2" evidence="2"/>
<dbReference type="Proteomes" id="UP001159428">
    <property type="component" value="Unassembled WGS sequence"/>
</dbReference>
<evidence type="ECO:0000256" key="5">
    <source>
        <dbReference type="SAM" id="MobiDB-lite"/>
    </source>
</evidence>
<dbReference type="InterPro" id="IPR027417">
    <property type="entry name" value="P-loop_NTPase"/>
</dbReference>
<evidence type="ECO:0000256" key="4">
    <source>
        <dbReference type="ARBA" id="ARBA00048098"/>
    </source>
</evidence>
<reference evidence="6 7" key="1">
    <citation type="submission" date="2022-05" db="EMBL/GenBank/DDBJ databases">
        <authorList>
            <consortium name="Genoscope - CEA"/>
            <person name="William W."/>
        </authorList>
    </citation>
    <scope>NUCLEOTIDE SEQUENCE [LARGE SCALE GENOMIC DNA]</scope>
</reference>
<dbReference type="Gene3D" id="3.40.50.300">
    <property type="entry name" value="P-loop containing nucleotide triphosphate hydrolases"/>
    <property type="match status" value="1"/>
</dbReference>
<dbReference type="EMBL" id="CALNXJ010000002">
    <property type="protein sequence ID" value="CAH3034417.1"/>
    <property type="molecule type" value="Genomic_DNA"/>
</dbReference>
<dbReference type="AlphaFoldDB" id="A0AAU9VS25"/>
<name>A0AAU9VS25_9CNID</name>
<feature type="region of interest" description="Disordered" evidence="5">
    <location>
        <begin position="191"/>
        <end position="218"/>
    </location>
</feature>
<comment type="catalytic activity">
    <reaction evidence="4">
        <text>GTP + H2O = GDP + phosphate + H(+)</text>
        <dbReference type="Rhea" id="RHEA:19669"/>
        <dbReference type="ChEBI" id="CHEBI:15377"/>
        <dbReference type="ChEBI" id="CHEBI:15378"/>
        <dbReference type="ChEBI" id="CHEBI:37565"/>
        <dbReference type="ChEBI" id="CHEBI:43474"/>
        <dbReference type="ChEBI" id="CHEBI:58189"/>
        <dbReference type="EC" id="3.6.5.2"/>
    </reaction>
</comment>
<organism evidence="6 7">
    <name type="scientific">Pocillopora meandrina</name>
    <dbReference type="NCBI Taxonomy" id="46732"/>
    <lineage>
        <taxon>Eukaryota</taxon>
        <taxon>Metazoa</taxon>
        <taxon>Cnidaria</taxon>
        <taxon>Anthozoa</taxon>
        <taxon>Hexacorallia</taxon>
        <taxon>Scleractinia</taxon>
        <taxon>Astrocoeniina</taxon>
        <taxon>Pocilloporidae</taxon>
        <taxon>Pocillopora</taxon>
    </lineage>
</organism>
<comment type="similarity">
    <text evidence="1">Belongs to the small GTPase superfamily. Ras family.</text>
</comment>
<dbReference type="PRINTS" id="PR00449">
    <property type="entry name" value="RASTRNSFRMNG"/>
</dbReference>
<dbReference type="NCBIfam" id="TIGR00231">
    <property type="entry name" value="small_GTP"/>
    <property type="match status" value="1"/>
</dbReference>
<dbReference type="InterPro" id="IPR001806">
    <property type="entry name" value="Small_GTPase"/>
</dbReference>
<evidence type="ECO:0000313" key="7">
    <source>
        <dbReference type="Proteomes" id="UP001159428"/>
    </source>
</evidence>
<evidence type="ECO:0000313" key="6">
    <source>
        <dbReference type="EMBL" id="CAH3034417.1"/>
    </source>
</evidence>
<dbReference type="SMART" id="SM00175">
    <property type="entry name" value="RAB"/>
    <property type="match status" value="1"/>
</dbReference>
<dbReference type="SUPFAM" id="SSF52540">
    <property type="entry name" value="P-loop containing nucleoside triphosphate hydrolases"/>
    <property type="match status" value="1"/>
</dbReference>
<dbReference type="GO" id="GO:0005525">
    <property type="term" value="F:GTP binding"/>
    <property type="evidence" value="ECO:0007669"/>
    <property type="project" value="InterPro"/>
</dbReference>
<dbReference type="InterPro" id="IPR051065">
    <property type="entry name" value="Ras-related_GTPase"/>
</dbReference>
<comment type="caution">
    <text evidence="6">The sequence shown here is derived from an EMBL/GenBank/DDBJ whole genome shotgun (WGS) entry which is preliminary data.</text>
</comment>
<keyword evidence="7" id="KW-1185">Reference proteome</keyword>
<evidence type="ECO:0000256" key="3">
    <source>
        <dbReference type="ARBA" id="ARBA00022801"/>
    </source>
</evidence>
<evidence type="ECO:0000256" key="1">
    <source>
        <dbReference type="ARBA" id="ARBA00008344"/>
    </source>
</evidence>
<protein>
    <recommendedName>
        <fullName evidence="2">small monomeric GTPase</fullName>
        <ecNumber evidence="2">3.6.5.2</ecNumber>
    </recommendedName>
</protein>
<dbReference type="PANTHER" id="PTHR45704">
    <property type="entry name" value="RAS-LIKE FAMILY MEMBER 11"/>
    <property type="match status" value="1"/>
</dbReference>
<gene>
    <name evidence="6" type="ORF">PMEA_00010688</name>
</gene>
<keyword evidence="3" id="KW-0378">Hydrolase</keyword>
<dbReference type="SMART" id="SM00174">
    <property type="entry name" value="RHO"/>
    <property type="match status" value="1"/>
</dbReference>
<dbReference type="SMART" id="SM00173">
    <property type="entry name" value="RAS"/>
    <property type="match status" value="1"/>
</dbReference>